<dbReference type="SUPFAM" id="SSF75516">
    <property type="entry name" value="Pheromone-binding domain of LuxR-like quorum-sensing transcription factors"/>
    <property type="match status" value="1"/>
</dbReference>
<evidence type="ECO:0000256" key="1">
    <source>
        <dbReference type="ARBA" id="ARBA00023015"/>
    </source>
</evidence>
<sequence>MYAWQEDDIQSLLAVPDEDELFARLTRAAQELGFEYCAYGLRMPLPLSNPRVAMFNNYPRAWQERYQACGYVAVDPTVRHGMRSSLPVIWSDDVFATTPQLWDEARQFGLRVGWALAYRDASGIRSLMTLSRGQGEITPQELEANLPRLYWLTQVGHMGMAQLVAPRLMPEIGVRLSDREAEVLRWTADGKTSSDVAEILGISERTVNFHINNAMAKLGATNKTAATIRAAMLGLL</sequence>
<dbReference type="PRINTS" id="PR00038">
    <property type="entry name" value="HTHLUXR"/>
</dbReference>
<organism evidence="5 6">
    <name type="scientific">Caldimonas aquatica</name>
    <dbReference type="NCBI Taxonomy" id="376175"/>
    <lineage>
        <taxon>Bacteria</taxon>
        <taxon>Pseudomonadati</taxon>
        <taxon>Pseudomonadota</taxon>
        <taxon>Betaproteobacteria</taxon>
        <taxon>Burkholderiales</taxon>
        <taxon>Sphaerotilaceae</taxon>
        <taxon>Caldimonas</taxon>
    </lineage>
</organism>
<dbReference type="Gene3D" id="3.30.450.80">
    <property type="entry name" value="Transcription factor LuxR-like, autoinducer-binding domain"/>
    <property type="match status" value="1"/>
</dbReference>
<accession>A0ABY6MT11</accession>
<evidence type="ECO:0000256" key="2">
    <source>
        <dbReference type="ARBA" id="ARBA00023125"/>
    </source>
</evidence>
<evidence type="ECO:0000259" key="4">
    <source>
        <dbReference type="PROSITE" id="PS50043"/>
    </source>
</evidence>
<keyword evidence="2" id="KW-0238">DNA-binding</keyword>
<dbReference type="InterPro" id="IPR036693">
    <property type="entry name" value="TF_LuxR_autoind-bd_dom_sf"/>
</dbReference>
<dbReference type="RefSeq" id="WP_264892882.1">
    <property type="nucleotide sequence ID" value="NZ_CP110257.1"/>
</dbReference>
<protein>
    <submittedName>
        <fullName evidence="5">Autoinducer binding domain-containing protein</fullName>
    </submittedName>
</protein>
<dbReference type="CDD" id="cd06170">
    <property type="entry name" value="LuxR_C_like"/>
    <property type="match status" value="1"/>
</dbReference>
<dbReference type="Proteomes" id="UP001163266">
    <property type="component" value="Chromosome"/>
</dbReference>
<reference evidence="5" key="1">
    <citation type="submission" date="2022-10" db="EMBL/GenBank/DDBJ databases">
        <title>Complete genome sequence of Schlegelella aquatica LMG 23380.</title>
        <authorList>
            <person name="Musilova J."/>
            <person name="Kourilova X."/>
            <person name="Bezdicek M."/>
            <person name="Hermankova K."/>
            <person name="Obruca S."/>
            <person name="Sedlar K."/>
        </authorList>
    </citation>
    <scope>NUCLEOTIDE SEQUENCE</scope>
    <source>
        <strain evidence="5">LMG 23380</strain>
    </source>
</reference>
<dbReference type="PANTHER" id="PTHR44688">
    <property type="entry name" value="DNA-BINDING TRANSCRIPTIONAL ACTIVATOR DEVR_DOSR"/>
    <property type="match status" value="1"/>
</dbReference>
<dbReference type="InterPro" id="IPR036388">
    <property type="entry name" value="WH-like_DNA-bd_sf"/>
</dbReference>
<proteinExistence type="predicted"/>
<keyword evidence="3" id="KW-0804">Transcription</keyword>
<gene>
    <name evidence="5" type="ORF">OMP39_00570</name>
</gene>
<dbReference type="InterPro" id="IPR005143">
    <property type="entry name" value="TF_LuxR_autoind-bd_dom"/>
</dbReference>
<dbReference type="SUPFAM" id="SSF46894">
    <property type="entry name" value="C-terminal effector domain of the bipartite response regulators"/>
    <property type="match status" value="1"/>
</dbReference>
<evidence type="ECO:0000313" key="6">
    <source>
        <dbReference type="Proteomes" id="UP001163266"/>
    </source>
</evidence>
<dbReference type="Pfam" id="PF03472">
    <property type="entry name" value="Autoind_bind"/>
    <property type="match status" value="1"/>
</dbReference>
<dbReference type="InterPro" id="IPR016032">
    <property type="entry name" value="Sig_transdc_resp-reg_C-effctor"/>
</dbReference>
<dbReference type="Gene3D" id="1.10.10.10">
    <property type="entry name" value="Winged helix-like DNA-binding domain superfamily/Winged helix DNA-binding domain"/>
    <property type="match status" value="1"/>
</dbReference>
<feature type="domain" description="HTH luxR-type" evidence="4">
    <location>
        <begin position="169"/>
        <end position="234"/>
    </location>
</feature>
<dbReference type="PROSITE" id="PS50043">
    <property type="entry name" value="HTH_LUXR_2"/>
    <property type="match status" value="1"/>
</dbReference>
<evidence type="ECO:0000313" key="5">
    <source>
        <dbReference type="EMBL" id="UZD55124.1"/>
    </source>
</evidence>
<dbReference type="SMART" id="SM00421">
    <property type="entry name" value="HTH_LUXR"/>
    <property type="match status" value="1"/>
</dbReference>
<keyword evidence="6" id="KW-1185">Reference proteome</keyword>
<dbReference type="PANTHER" id="PTHR44688:SF16">
    <property type="entry name" value="DNA-BINDING TRANSCRIPTIONAL ACTIVATOR DEVR_DOSR"/>
    <property type="match status" value="1"/>
</dbReference>
<dbReference type="Pfam" id="PF00196">
    <property type="entry name" value="GerE"/>
    <property type="match status" value="1"/>
</dbReference>
<dbReference type="EMBL" id="CP110257">
    <property type="protein sequence ID" value="UZD55124.1"/>
    <property type="molecule type" value="Genomic_DNA"/>
</dbReference>
<dbReference type="PROSITE" id="PS00622">
    <property type="entry name" value="HTH_LUXR_1"/>
    <property type="match status" value="1"/>
</dbReference>
<evidence type="ECO:0000256" key="3">
    <source>
        <dbReference type="ARBA" id="ARBA00023163"/>
    </source>
</evidence>
<keyword evidence="1" id="KW-0805">Transcription regulation</keyword>
<name>A0ABY6MT11_9BURK</name>
<dbReference type="InterPro" id="IPR000792">
    <property type="entry name" value="Tscrpt_reg_LuxR_C"/>
</dbReference>